<feature type="domain" description="Fibronectin type-III" evidence="4">
    <location>
        <begin position="777"/>
        <end position="863"/>
    </location>
</feature>
<feature type="region of interest" description="Disordered" evidence="2">
    <location>
        <begin position="32"/>
        <end position="174"/>
    </location>
</feature>
<dbReference type="GeneTree" id="ENSGT00940000156870"/>
<organism evidence="5 6">
    <name type="scientific">Cyprinus carpio carpio</name>
    <dbReference type="NCBI Taxonomy" id="630221"/>
    <lineage>
        <taxon>Eukaryota</taxon>
        <taxon>Metazoa</taxon>
        <taxon>Chordata</taxon>
        <taxon>Craniata</taxon>
        <taxon>Vertebrata</taxon>
        <taxon>Euteleostomi</taxon>
        <taxon>Actinopterygii</taxon>
        <taxon>Neopterygii</taxon>
        <taxon>Teleostei</taxon>
        <taxon>Ostariophysi</taxon>
        <taxon>Cypriniformes</taxon>
        <taxon>Cyprinidae</taxon>
        <taxon>Cyprininae</taxon>
        <taxon>Cyprinus</taxon>
    </lineage>
</organism>
<keyword evidence="6" id="KW-1185">Reference proteome</keyword>
<reference evidence="5" key="1">
    <citation type="submission" date="2025-08" db="UniProtKB">
        <authorList>
            <consortium name="Ensembl"/>
        </authorList>
    </citation>
    <scope>IDENTIFICATION</scope>
</reference>
<feature type="compositionally biased region" description="Low complexity" evidence="2">
    <location>
        <begin position="32"/>
        <end position="173"/>
    </location>
</feature>
<feature type="domain" description="Fibronectin type-III" evidence="4">
    <location>
        <begin position="433"/>
        <end position="519"/>
    </location>
</feature>
<accession>A0A9J8DH72</accession>
<dbReference type="Pfam" id="PF00041">
    <property type="entry name" value="fn3"/>
    <property type="match status" value="11"/>
</dbReference>
<keyword evidence="3" id="KW-0732">Signal</keyword>
<evidence type="ECO:0000256" key="2">
    <source>
        <dbReference type="SAM" id="MobiDB-lite"/>
    </source>
</evidence>
<evidence type="ECO:0000313" key="6">
    <source>
        <dbReference type="Proteomes" id="UP001108240"/>
    </source>
</evidence>
<dbReference type="AlphaFoldDB" id="A0A9J8DH72"/>
<evidence type="ECO:0000256" key="3">
    <source>
        <dbReference type="SAM" id="SignalP"/>
    </source>
</evidence>
<dbReference type="PANTHER" id="PTHR46708:SF10">
    <property type="entry name" value="RECEPTOR-TYPE TYROSINE-PROTEIN PHOSPHATASE ETA-LIKE"/>
    <property type="match status" value="1"/>
</dbReference>
<dbReference type="InterPro" id="IPR013783">
    <property type="entry name" value="Ig-like_fold"/>
</dbReference>
<dbReference type="PROSITE" id="PS50853">
    <property type="entry name" value="FN3"/>
    <property type="match status" value="11"/>
</dbReference>
<feature type="domain" description="Fibronectin type-III" evidence="4">
    <location>
        <begin position="1038"/>
        <end position="1121"/>
    </location>
</feature>
<dbReference type="PANTHER" id="PTHR46708">
    <property type="entry name" value="TENASCIN"/>
    <property type="match status" value="1"/>
</dbReference>
<evidence type="ECO:0000313" key="5">
    <source>
        <dbReference type="Ensembl" id="ENSCCRP00000181672.1"/>
    </source>
</evidence>
<sequence>MGRLSIKTVCKGTALLIFVILQGLNAETATTSTSTLSTESQTTAPATTSSPSTESQTSAPSTPATTSSSSTESQTSAPTTPATISSLSTESQTSAPSTPATTSSSSTESQTSAPTTPATISSLSTESQTSAPSTAPATTSSPSTKSETSAPSTAPATTSSPSTKSETSAPSTTNAIENLTVTEISTSFVLLKWDKQLEMGSSFKVNWTADETHGNVTVTVPNVTVTGLIAGVNYTFCITVVVADTSTEPVCISAWTKPDVIMNLTADDITTSSVLLNWIKPNGQSSHYRVEYEDKNVIAENTSIKINDLIPGAQYTFRVFAVAADNETKGRANQISLYTKPDVIKNFTVSKITTSSVFLTWAEPFGNRSFFKLNWTDENLDLNRKAVETNNTSYHITGLNAGVNYTFCITAAAADQSTEGETLCISNYTRPNVASNLTVSEITPSSVFLTWEEPLGNRSFFKIQWTSDKTNGSSTTNNTSYNITGLTAGVNYTFIITAVAADRSTEGGSVVTSKYTKPDVIMNLTADDITTSSVLLNWIKPNGQSSHYRVEYEDTIVITEKTSIKINDLIPGAQYTFRVFAVAADNETKGRANQISLYTKPDVIMNFTVSTITTSSVFLTWAEPFGNRSFFKLNWTDENLDLNRKAVETNNTSYHITGLNAGVNYTFCITAVAADQSTEGETLCISNYTRPNVASNLTVSEITPSSVFLTWEEPVGHRSFFKIQWADDKTDATTNTSHQITGLTAGVNYTFCITAVAADQSTEGETVCSSQFTKPNMIINLTVSEITPSSVFLKWDEPFGNRSFFKIQWTDDKTNGSSTTNNTSYNITGLNAGVNYTFIITAVAADQSTEGESLCLSKFTKPNMIINLTVSEITPSSVFLTWKEPFGNRSFFKIQWTDDKTNGSSTTNNTSYNITGLTAGVNYTFIITAVAADRSTEGESAVTSKYTKPNMIINLKVSEITTSSVFLTWEEPVGNRSFFKIQWTGYKINGSSTTNNTSYNITGLTAGVNYTFIITAVAADRLTEGETVCISQFTKPDVITNLRVNNTTTSSVFLTWNEPLGNRSFFKIQWTSHKTNANSTTNNTSYNITGLTAGVNYTFIITAVAADRSTEGESVVTSKYT</sequence>
<feature type="domain" description="Fibronectin type-III" evidence="4">
    <location>
        <begin position="520"/>
        <end position="602"/>
    </location>
</feature>
<feature type="domain" description="Fibronectin type-III" evidence="4">
    <location>
        <begin position="951"/>
        <end position="1037"/>
    </location>
</feature>
<evidence type="ECO:0000256" key="1">
    <source>
        <dbReference type="ARBA" id="ARBA00022737"/>
    </source>
</evidence>
<dbReference type="Gene3D" id="2.60.40.10">
    <property type="entry name" value="Immunoglobulins"/>
    <property type="match status" value="11"/>
</dbReference>
<dbReference type="InterPro" id="IPR003961">
    <property type="entry name" value="FN3_dom"/>
</dbReference>
<dbReference type="InterPro" id="IPR036116">
    <property type="entry name" value="FN3_sf"/>
</dbReference>
<proteinExistence type="predicted"/>
<feature type="signal peptide" evidence="3">
    <location>
        <begin position="1"/>
        <end position="26"/>
    </location>
</feature>
<dbReference type="InterPro" id="IPR050991">
    <property type="entry name" value="ECM_Regulatory_Proteins"/>
</dbReference>
<reference evidence="5" key="2">
    <citation type="submission" date="2025-09" db="UniProtKB">
        <authorList>
            <consortium name="Ensembl"/>
        </authorList>
    </citation>
    <scope>IDENTIFICATION</scope>
</reference>
<feature type="domain" description="Fibronectin type-III" evidence="4">
    <location>
        <begin position="864"/>
        <end position="950"/>
    </location>
</feature>
<dbReference type="CDD" id="cd00063">
    <property type="entry name" value="FN3"/>
    <property type="match status" value="10"/>
</dbReference>
<keyword evidence="1" id="KW-0677">Repeat</keyword>
<dbReference type="SUPFAM" id="SSF49265">
    <property type="entry name" value="Fibronectin type III"/>
    <property type="match status" value="6"/>
</dbReference>
<feature type="domain" description="Fibronectin type-III" evidence="4">
    <location>
        <begin position="343"/>
        <end position="432"/>
    </location>
</feature>
<dbReference type="SMART" id="SM00060">
    <property type="entry name" value="FN3"/>
    <property type="match status" value="11"/>
</dbReference>
<evidence type="ECO:0000259" key="4">
    <source>
        <dbReference type="PROSITE" id="PS50853"/>
    </source>
</evidence>
<feature type="domain" description="Fibronectin type-III" evidence="4">
    <location>
        <begin position="260"/>
        <end position="342"/>
    </location>
</feature>
<dbReference type="Proteomes" id="UP001108240">
    <property type="component" value="Unplaced"/>
</dbReference>
<feature type="domain" description="Fibronectin type-III" evidence="4">
    <location>
        <begin position="693"/>
        <end position="776"/>
    </location>
</feature>
<feature type="domain" description="Fibronectin type-III" evidence="4">
    <location>
        <begin position="175"/>
        <end position="259"/>
    </location>
</feature>
<name>A0A9J8DH72_CYPCA</name>
<dbReference type="Ensembl" id="ENSCCRT00000171673.1">
    <property type="protein sequence ID" value="ENSCCRP00000181672.1"/>
    <property type="gene ID" value="ENSCCRG00000070357.1"/>
</dbReference>
<protein>
    <recommendedName>
        <fullName evidence="4">Fibronectin type-III domain-containing protein</fullName>
    </recommendedName>
</protein>
<feature type="chain" id="PRO_5039904831" description="Fibronectin type-III domain-containing protein" evidence="3">
    <location>
        <begin position="27"/>
        <end position="1121"/>
    </location>
</feature>
<feature type="domain" description="Fibronectin type-III" evidence="4">
    <location>
        <begin position="603"/>
        <end position="692"/>
    </location>
</feature>